<dbReference type="PANTHER" id="PTHR30353">
    <property type="entry name" value="INNER MEMBRANE PROTEIN DEDA-RELATED"/>
    <property type="match status" value="1"/>
</dbReference>
<comment type="subcellular location">
    <subcellularLocation>
        <location evidence="1 7">Cell membrane</location>
        <topology evidence="1 7">Multi-pass membrane protein</topology>
    </subcellularLocation>
</comment>
<evidence type="ECO:0000259" key="8">
    <source>
        <dbReference type="Pfam" id="PF09335"/>
    </source>
</evidence>
<dbReference type="PANTHER" id="PTHR30353:SF0">
    <property type="entry name" value="TRANSMEMBRANE PROTEIN"/>
    <property type="match status" value="1"/>
</dbReference>
<keyword evidence="5 7" id="KW-1133">Transmembrane helix</keyword>
<protein>
    <submittedName>
        <fullName evidence="9">SNARE associated Golgi protein</fullName>
    </submittedName>
</protein>
<dbReference type="AlphaFoldDB" id="A0A1D8G9C9"/>
<feature type="domain" description="VTT" evidence="8">
    <location>
        <begin position="22"/>
        <end position="167"/>
    </location>
</feature>
<dbReference type="STRING" id="285473.A4G23_04952"/>
<sequence length="216" mass="22768">MTAGLLVGQLAVEETHRAVAYPSLFLLVALGALVPVVPTGAVVSSAAVVAYHQSAPLALPAVFLVAATAALAGDSALFWLGRRGVVSRGGSRWLDALRARADPERLERAQTRLHDHRVPVLVVSRLVPAGRIPVMVACLLARMPLGRFVRADVPAVLAWAAAYQLIGVVGGSLFPYAWQGVAVAVALALLVSAVPRLWRWARRGRRRTGAGEARGG</sequence>
<evidence type="ECO:0000256" key="2">
    <source>
        <dbReference type="ARBA" id="ARBA00010792"/>
    </source>
</evidence>
<evidence type="ECO:0000313" key="9">
    <source>
        <dbReference type="EMBL" id="AOT62060.1"/>
    </source>
</evidence>
<feature type="transmembrane region" description="Helical" evidence="7">
    <location>
        <begin position="151"/>
        <end position="170"/>
    </location>
</feature>
<dbReference type="RefSeq" id="WP_069978874.1">
    <property type="nucleotide sequence ID" value="NZ_CP017316.1"/>
</dbReference>
<keyword evidence="4 7" id="KW-0812">Transmembrane</keyword>
<proteinExistence type="inferred from homology"/>
<comment type="similarity">
    <text evidence="2 7">Belongs to the DedA family.</text>
</comment>
<keyword evidence="10" id="KW-1185">Reference proteome</keyword>
<dbReference type="EMBL" id="CP017316">
    <property type="protein sequence ID" value="AOT62060.1"/>
    <property type="molecule type" value="Genomic_DNA"/>
</dbReference>
<feature type="transmembrane region" description="Helical" evidence="7">
    <location>
        <begin position="24"/>
        <end position="51"/>
    </location>
</feature>
<evidence type="ECO:0000256" key="6">
    <source>
        <dbReference type="ARBA" id="ARBA00023136"/>
    </source>
</evidence>
<dbReference type="InterPro" id="IPR032818">
    <property type="entry name" value="DedA-like"/>
</dbReference>
<accession>A0A1D8G9C9</accession>
<evidence type="ECO:0000256" key="5">
    <source>
        <dbReference type="ARBA" id="ARBA00022989"/>
    </source>
</evidence>
<evidence type="ECO:0000256" key="4">
    <source>
        <dbReference type="ARBA" id="ARBA00022692"/>
    </source>
</evidence>
<feature type="transmembrane region" description="Helical" evidence="7">
    <location>
        <begin position="176"/>
        <end position="198"/>
    </location>
</feature>
<gene>
    <name evidence="9" type="ORF">A4G23_04952</name>
</gene>
<feature type="transmembrane region" description="Helical" evidence="7">
    <location>
        <begin position="57"/>
        <end position="80"/>
    </location>
</feature>
<dbReference type="Pfam" id="PF09335">
    <property type="entry name" value="VTT_dom"/>
    <property type="match status" value="1"/>
</dbReference>
<dbReference type="Proteomes" id="UP000095349">
    <property type="component" value="Chromosome"/>
</dbReference>
<evidence type="ECO:0000313" key="10">
    <source>
        <dbReference type="Proteomes" id="UP000095349"/>
    </source>
</evidence>
<dbReference type="GO" id="GO:0005886">
    <property type="term" value="C:plasma membrane"/>
    <property type="evidence" value="ECO:0007669"/>
    <property type="project" value="UniProtKB-SubCell"/>
</dbReference>
<reference evidence="9 10" key="1">
    <citation type="submission" date="2016-09" db="EMBL/GenBank/DDBJ databases">
        <title>Streptomyces rubrolavendulae MJM4426 Genome sequencing and assembly.</title>
        <authorList>
            <person name="Kim J.-G."/>
        </authorList>
    </citation>
    <scope>NUCLEOTIDE SEQUENCE [LARGE SCALE GENOMIC DNA]</scope>
    <source>
        <strain evidence="9 10">MJM4426</strain>
    </source>
</reference>
<dbReference type="KEGG" id="srn:A4G23_04952"/>
<dbReference type="PATRIC" id="fig|285473.5.peg.5219"/>
<dbReference type="InterPro" id="IPR032816">
    <property type="entry name" value="VTT_dom"/>
</dbReference>
<evidence type="ECO:0000256" key="1">
    <source>
        <dbReference type="ARBA" id="ARBA00004651"/>
    </source>
</evidence>
<name>A0A1D8G9C9_9ACTN</name>
<keyword evidence="3 7" id="KW-1003">Cell membrane</keyword>
<evidence type="ECO:0000256" key="7">
    <source>
        <dbReference type="RuleBase" id="RU367016"/>
    </source>
</evidence>
<keyword evidence="6 7" id="KW-0472">Membrane</keyword>
<organism evidence="9 10">
    <name type="scientific">Streptomyces rubrolavendulae</name>
    <dbReference type="NCBI Taxonomy" id="285473"/>
    <lineage>
        <taxon>Bacteria</taxon>
        <taxon>Bacillati</taxon>
        <taxon>Actinomycetota</taxon>
        <taxon>Actinomycetes</taxon>
        <taxon>Kitasatosporales</taxon>
        <taxon>Streptomycetaceae</taxon>
        <taxon>Streptomyces</taxon>
    </lineage>
</organism>
<evidence type="ECO:0000256" key="3">
    <source>
        <dbReference type="ARBA" id="ARBA00022475"/>
    </source>
</evidence>